<feature type="domain" description="ZP" evidence="4">
    <location>
        <begin position="144"/>
        <end position="399"/>
    </location>
</feature>
<dbReference type="Proteomes" id="UP001165740">
    <property type="component" value="Chromosome 1"/>
</dbReference>
<dbReference type="InterPro" id="IPR001507">
    <property type="entry name" value="ZP_dom"/>
</dbReference>
<dbReference type="Gene3D" id="2.60.40.4100">
    <property type="entry name" value="Zona pellucida, ZP-C domain"/>
    <property type="match status" value="1"/>
</dbReference>
<keyword evidence="1 3" id="KW-0732">Signal</keyword>
<dbReference type="InterPro" id="IPR042235">
    <property type="entry name" value="ZP-C_dom"/>
</dbReference>
<evidence type="ECO:0000313" key="6">
    <source>
        <dbReference type="RefSeq" id="XP_055893030.1"/>
    </source>
</evidence>
<keyword evidence="5" id="KW-1185">Reference proteome</keyword>
<feature type="chain" id="PRO_5040763614" evidence="3">
    <location>
        <begin position="21"/>
        <end position="476"/>
    </location>
</feature>
<evidence type="ECO:0000259" key="4">
    <source>
        <dbReference type="PROSITE" id="PS51034"/>
    </source>
</evidence>
<sequence length="476" mass="51136">MSRLLLLVATILTLHQVGRCQEFAYFRCNNSTKILQFVYIGDLTFYDFYAETRSSTCGLRAGAFTGKGTFGDPYILEINLSGGLLTQQPDCGVKQSTDSTLNLVMIKQKTCEANSSTDQRYVSSCKVTLPPSNYTTTSGQASYYCVYPGSIKLTYQQTSLDLPPPADIYALGKRATCSKFVGSGSGLGVEGNPFQLQIDATNTVLDCGVMSTDVNIYTVLIYVQQYPTVLTKYDYTYQLTCNFSNNATITLQSQITTVVSQNPTQVLSQRPTSASLSVVSGSGSAGLSSLVVGDQIRLVAQLLDSPATGLRVTSCTASPGQGMLPVIQVLNTKGCSTQPVLVPPFVGQSPTGTVAMTGLFNAFKFEQSNTVFFQCNASVCYDGDLRCLGSHCNLNSRRKREAADDPVQVLGVTLTVKDNVTSTGREEDLKTPKVQDKSPVEAGTKGAKSSADHNTTLQLLDLVLLTVVMAASMLRP</sequence>
<dbReference type="PANTHER" id="PTHR22907:SF54">
    <property type="entry name" value="GH04558P"/>
    <property type="match status" value="1"/>
</dbReference>
<evidence type="ECO:0000256" key="3">
    <source>
        <dbReference type="SAM" id="SignalP"/>
    </source>
</evidence>
<dbReference type="SMART" id="SM00241">
    <property type="entry name" value="ZP"/>
    <property type="match status" value="1"/>
</dbReference>
<protein>
    <submittedName>
        <fullName evidence="6">Uncharacterized protein LOC106072401 isoform X1</fullName>
    </submittedName>
</protein>
<evidence type="ECO:0000256" key="1">
    <source>
        <dbReference type="ARBA" id="ARBA00022729"/>
    </source>
</evidence>
<dbReference type="PANTHER" id="PTHR22907">
    <property type="entry name" value="GH04558P"/>
    <property type="match status" value="1"/>
</dbReference>
<dbReference type="OrthoDB" id="6154600at2759"/>
<organism evidence="5 6">
    <name type="scientific">Biomphalaria glabrata</name>
    <name type="common">Bloodfluke planorb</name>
    <name type="synonym">Freshwater snail</name>
    <dbReference type="NCBI Taxonomy" id="6526"/>
    <lineage>
        <taxon>Eukaryota</taxon>
        <taxon>Metazoa</taxon>
        <taxon>Spiralia</taxon>
        <taxon>Lophotrochozoa</taxon>
        <taxon>Mollusca</taxon>
        <taxon>Gastropoda</taxon>
        <taxon>Heterobranchia</taxon>
        <taxon>Euthyneura</taxon>
        <taxon>Panpulmonata</taxon>
        <taxon>Hygrophila</taxon>
        <taxon>Lymnaeoidea</taxon>
        <taxon>Planorbidae</taxon>
        <taxon>Biomphalaria</taxon>
    </lineage>
</organism>
<name>A0A9W3B0N5_BIOGL</name>
<feature type="signal peptide" evidence="3">
    <location>
        <begin position="1"/>
        <end position="20"/>
    </location>
</feature>
<reference evidence="6" key="1">
    <citation type="submission" date="2025-08" db="UniProtKB">
        <authorList>
            <consortium name="RefSeq"/>
        </authorList>
    </citation>
    <scope>IDENTIFICATION</scope>
</reference>
<dbReference type="OMA" id="SRRSTCG"/>
<dbReference type="Pfam" id="PF25272">
    <property type="entry name" value="VERL_C"/>
    <property type="match status" value="1"/>
</dbReference>
<evidence type="ECO:0000313" key="5">
    <source>
        <dbReference type="Proteomes" id="UP001165740"/>
    </source>
</evidence>
<feature type="compositionally biased region" description="Basic and acidic residues" evidence="2">
    <location>
        <begin position="424"/>
        <end position="439"/>
    </location>
</feature>
<dbReference type="AlphaFoldDB" id="A0A9W3B0N5"/>
<dbReference type="InterPro" id="IPR051962">
    <property type="entry name" value="Cuticlin"/>
</dbReference>
<gene>
    <name evidence="6" type="primary">LOC106072401</name>
</gene>
<dbReference type="PROSITE" id="PS51034">
    <property type="entry name" value="ZP_2"/>
    <property type="match status" value="1"/>
</dbReference>
<dbReference type="RefSeq" id="XP_055893030.1">
    <property type="nucleotide sequence ID" value="XM_056037055.1"/>
</dbReference>
<accession>A0A9W3B0N5</accession>
<proteinExistence type="predicted"/>
<evidence type="ECO:0000256" key="2">
    <source>
        <dbReference type="SAM" id="MobiDB-lite"/>
    </source>
</evidence>
<dbReference type="GeneID" id="106072401"/>
<feature type="region of interest" description="Disordered" evidence="2">
    <location>
        <begin position="422"/>
        <end position="450"/>
    </location>
</feature>
<dbReference type="InterPro" id="IPR057371">
    <property type="entry name" value="VERL_C"/>
</dbReference>